<dbReference type="RefSeq" id="WP_420904780.1">
    <property type="nucleotide sequence ID" value="NZ_BAAFGK010000004.1"/>
</dbReference>
<dbReference type="InterPro" id="IPR000160">
    <property type="entry name" value="GGDEF_dom"/>
</dbReference>
<dbReference type="EC" id="2.7.7.65" evidence="1"/>
<dbReference type="InterPro" id="IPR001789">
    <property type="entry name" value="Sig_transdc_resp-reg_receiver"/>
</dbReference>
<evidence type="ECO:0000256" key="3">
    <source>
        <dbReference type="PROSITE-ProRule" id="PRU00169"/>
    </source>
</evidence>
<name>A0ABQ0C858_9PROT</name>
<proteinExistence type="predicted"/>
<dbReference type="NCBIfam" id="TIGR00254">
    <property type="entry name" value="GGDEF"/>
    <property type="match status" value="1"/>
</dbReference>
<dbReference type="Pfam" id="PF00990">
    <property type="entry name" value="GGDEF"/>
    <property type="match status" value="1"/>
</dbReference>
<dbReference type="SUPFAM" id="SSF52172">
    <property type="entry name" value="CheY-like"/>
    <property type="match status" value="1"/>
</dbReference>
<protein>
    <recommendedName>
        <fullName evidence="1">diguanylate cyclase</fullName>
        <ecNumber evidence="1">2.7.7.65</ecNumber>
    </recommendedName>
</protein>
<sequence>MSLEQPGTILIVDDESINIAVLTDILEERYEILFATDGKKAMELAKTAQPDLILLDVKMPGMDGHEVCARLKEERDTANIPIIFVTAMSDVNDEARGLELGAMDYITKPVSPPVVKARVRNQIELKNARDQLMRLAITDGLTGLSNRRHFDGALEKEHQRLARSRGLLSLILFDLDHFKAFNDTYGHLAGDDCLRQVGGMVLQTLTRVADLGARYGGEEFVCLLPETSHDGAVVMAEKLRAGIQGLKIPHAKSSAAKMVTTSLGVVTVRCIAGRSPLHVVALADEQLYAAKSAGRNRVQALRFDAP</sequence>
<dbReference type="Proteomes" id="UP001628193">
    <property type="component" value="Unassembled WGS sequence"/>
</dbReference>
<dbReference type="SMART" id="SM00267">
    <property type="entry name" value="GGDEF"/>
    <property type="match status" value="1"/>
</dbReference>
<dbReference type="InterPro" id="IPR029787">
    <property type="entry name" value="Nucleotide_cyclase"/>
</dbReference>
<dbReference type="EMBL" id="BAAFGK010000004">
    <property type="protein sequence ID" value="GAB0057071.1"/>
    <property type="molecule type" value="Genomic_DNA"/>
</dbReference>
<dbReference type="InterPro" id="IPR011006">
    <property type="entry name" value="CheY-like_superfamily"/>
</dbReference>
<feature type="domain" description="Response regulatory" evidence="4">
    <location>
        <begin position="8"/>
        <end position="123"/>
    </location>
</feature>
<dbReference type="Pfam" id="PF00072">
    <property type="entry name" value="Response_reg"/>
    <property type="match status" value="1"/>
</dbReference>
<organism evidence="6 7">
    <name type="scientific">Candidatus Magnetaquiglobus chichijimensis</name>
    <dbReference type="NCBI Taxonomy" id="3141448"/>
    <lineage>
        <taxon>Bacteria</taxon>
        <taxon>Pseudomonadati</taxon>
        <taxon>Pseudomonadota</taxon>
        <taxon>Magnetococcia</taxon>
        <taxon>Magnetococcales</taxon>
        <taxon>Candidatus Magnetaquicoccaceae</taxon>
        <taxon>Candidatus Magnetaquiglobus</taxon>
    </lineage>
</organism>
<evidence type="ECO:0000256" key="2">
    <source>
        <dbReference type="ARBA" id="ARBA00034247"/>
    </source>
</evidence>
<evidence type="ECO:0000313" key="7">
    <source>
        <dbReference type="Proteomes" id="UP001628193"/>
    </source>
</evidence>
<feature type="domain" description="GGDEF" evidence="5">
    <location>
        <begin position="166"/>
        <end position="303"/>
    </location>
</feature>
<comment type="catalytic activity">
    <reaction evidence="2">
        <text>2 GTP = 3',3'-c-di-GMP + 2 diphosphate</text>
        <dbReference type="Rhea" id="RHEA:24898"/>
        <dbReference type="ChEBI" id="CHEBI:33019"/>
        <dbReference type="ChEBI" id="CHEBI:37565"/>
        <dbReference type="ChEBI" id="CHEBI:58805"/>
        <dbReference type="EC" id="2.7.7.65"/>
    </reaction>
</comment>
<dbReference type="PROSITE" id="PS50110">
    <property type="entry name" value="RESPONSE_REGULATORY"/>
    <property type="match status" value="1"/>
</dbReference>
<comment type="caution">
    <text evidence="6">The sequence shown here is derived from an EMBL/GenBank/DDBJ whole genome shotgun (WGS) entry which is preliminary data.</text>
</comment>
<accession>A0ABQ0C858</accession>
<evidence type="ECO:0000256" key="1">
    <source>
        <dbReference type="ARBA" id="ARBA00012528"/>
    </source>
</evidence>
<dbReference type="PANTHER" id="PTHR45138">
    <property type="entry name" value="REGULATORY COMPONENTS OF SENSORY TRANSDUCTION SYSTEM"/>
    <property type="match status" value="1"/>
</dbReference>
<dbReference type="Gene3D" id="3.40.50.2300">
    <property type="match status" value="1"/>
</dbReference>
<gene>
    <name evidence="6" type="primary">pleD_2</name>
    <name evidence="6" type="ORF">SIID45300_01392</name>
</gene>
<dbReference type="InterPro" id="IPR050469">
    <property type="entry name" value="Diguanylate_Cyclase"/>
</dbReference>
<dbReference type="PROSITE" id="PS50887">
    <property type="entry name" value="GGDEF"/>
    <property type="match status" value="1"/>
</dbReference>
<evidence type="ECO:0000313" key="6">
    <source>
        <dbReference type="EMBL" id="GAB0057071.1"/>
    </source>
</evidence>
<dbReference type="CDD" id="cd01949">
    <property type="entry name" value="GGDEF"/>
    <property type="match status" value="1"/>
</dbReference>
<keyword evidence="7" id="KW-1185">Reference proteome</keyword>
<evidence type="ECO:0000259" key="4">
    <source>
        <dbReference type="PROSITE" id="PS50110"/>
    </source>
</evidence>
<keyword evidence="3" id="KW-0597">Phosphoprotein</keyword>
<reference evidence="6 7" key="1">
    <citation type="submission" date="2024-09" db="EMBL/GenBank/DDBJ databases">
        <title>Draft genome sequence of Candidatus Magnetaquicoccaceae bacterium FCR-1.</title>
        <authorList>
            <person name="Shimoshige H."/>
            <person name="Shimamura S."/>
            <person name="Taoka A."/>
            <person name="Kobayashi H."/>
            <person name="Maekawa T."/>
        </authorList>
    </citation>
    <scope>NUCLEOTIDE SEQUENCE [LARGE SCALE GENOMIC DNA]</scope>
    <source>
        <strain evidence="6 7">FCR-1</strain>
    </source>
</reference>
<dbReference type="PANTHER" id="PTHR45138:SF9">
    <property type="entry name" value="DIGUANYLATE CYCLASE DGCM-RELATED"/>
    <property type="match status" value="1"/>
</dbReference>
<feature type="modified residue" description="4-aspartylphosphate" evidence="3">
    <location>
        <position position="56"/>
    </location>
</feature>
<dbReference type="SUPFAM" id="SSF55073">
    <property type="entry name" value="Nucleotide cyclase"/>
    <property type="match status" value="1"/>
</dbReference>
<dbReference type="Gene3D" id="3.30.70.270">
    <property type="match status" value="1"/>
</dbReference>
<dbReference type="CDD" id="cd19920">
    <property type="entry name" value="REC_PA4781-like"/>
    <property type="match status" value="1"/>
</dbReference>
<dbReference type="SMART" id="SM00448">
    <property type="entry name" value="REC"/>
    <property type="match status" value="1"/>
</dbReference>
<evidence type="ECO:0000259" key="5">
    <source>
        <dbReference type="PROSITE" id="PS50887"/>
    </source>
</evidence>
<dbReference type="InterPro" id="IPR043128">
    <property type="entry name" value="Rev_trsase/Diguanyl_cyclase"/>
</dbReference>